<reference evidence="10 11" key="1">
    <citation type="submission" date="2019-06" db="EMBL/GenBank/DDBJ databases">
        <title>Sequencing the genomes of 1000 actinobacteria strains.</title>
        <authorList>
            <person name="Klenk H.-P."/>
        </authorList>
    </citation>
    <scope>NUCLEOTIDE SEQUENCE [LARGE SCALE GENOMIC DNA]</scope>
    <source>
        <strain evidence="10 11">DSM 8251</strain>
    </source>
</reference>
<evidence type="ECO:0000256" key="4">
    <source>
        <dbReference type="ARBA" id="ARBA00022475"/>
    </source>
</evidence>
<feature type="transmembrane region" description="Helical" evidence="9">
    <location>
        <begin position="237"/>
        <end position="258"/>
    </location>
</feature>
<keyword evidence="7 9" id="KW-0472">Membrane</keyword>
<feature type="region of interest" description="Disordered" evidence="8">
    <location>
        <begin position="554"/>
        <end position="579"/>
    </location>
</feature>
<evidence type="ECO:0000313" key="10">
    <source>
        <dbReference type="EMBL" id="TQL62986.1"/>
    </source>
</evidence>
<evidence type="ECO:0000256" key="7">
    <source>
        <dbReference type="ARBA" id="ARBA00023136"/>
    </source>
</evidence>
<evidence type="ECO:0000256" key="8">
    <source>
        <dbReference type="SAM" id="MobiDB-lite"/>
    </source>
</evidence>
<evidence type="ECO:0000256" key="9">
    <source>
        <dbReference type="SAM" id="Phobius"/>
    </source>
</evidence>
<keyword evidence="4" id="KW-1003">Cell membrane</keyword>
<feature type="transmembrane region" description="Helical" evidence="9">
    <location>
        <begin position="310"/>
        <end position="334"/>
    </location>
</feature>
<sequence length="609" mass="65243">MSSQFTEDERMSGGASRDDLLDQPIGEGGTPGQSEDERATEQLRAHGVRLGMGGVATFVFWPALAIVVTVTLLAMIFPSGTGDVLTGVQTFIVTHFSWLYILLVGAFVIVALIVGFSPLGRVFIGRPGDEAEFSLISWFAMLFAAGMGIGLVFYGVAEPLTFATVDPKPGTASDERSMIHTAMAQTFVHWGVHPWAIYAVIGLSLALAIHRRNRPVSIRWALEPLLGDRVKGVIGDAIDVLAVIGTVFGVATSLGLGVEQITSGLAYLGVVDDPGTPLMIGLIVVITALATISVVSGVGKGIKILSDVNIGLAGFLLLCVIVFGPTLFIVRLAVEGLGVYLGNWFGLTFDTSMFATGAAMEWQGSWSIFYWGWWMSWAPFVGVFIARISRGRTVREFIIGSLLVPMAVAVVWFSALGGTAIHREFFGEKGLVSEGKVDAPAALFETLSELPLGSLFAVIAIILVAVFFITSSDSGSLVVDMLASGGHPNPPTWSRVLWAVMEGAVAIALLLAGGLGALQAGAIATALPFSLVLAAMAVAVIKVLRGIVQENEREAERERGRQVREEVTEHLTEDFDDTLGPKVDDRIDYRLQRSDPTWRRRLQQGPRQD</sequence>
<proteinExistence type="inferred from homology"/>
<dbReference type="AlphaFoldDB" id="A0A542ZRR4"/>
<comment type="subcellular location">
    <subcellularLocation>
        <location evidence="1">Cell membrane</location>
        <topology evidence="1">Multi-pass membrane protein</topology>
    </subcellularLocation>
</comment>
<dbReference type="PANTHER" id="PTHR30047:SF7">
    <property type="entry name" value="HIGH-AFFINITY CHOLINE TRANSPORT PROTEIN"/>
    <property type="match status" value="1"/>
</dbReference>
<keyword evidence="5 9" id="KW-0812">Transmembrane</keyword>
<feature type="transmembrane region" description="Helical" evidence="9">
    <location>
        <begin position="496"/>
        <end position="517"/>
    </location>
</feature>
<keyword evidence="6 9" id="KW-1133">Transmembrane helix</keyword>
<keyword evidence="11" id="KW-1185">Reference proteome</keyword>
<feature type="compositionally biased region" description="Basic and acidic residues" evidence="8">
    <location>
        <begin position="554"/>
        <end position="573"/>
    </location>
</feature>
<evidence type="ECO:0000256" key="1">
    <source>
        <dbReference type="ARBA" id="ARBA00004651"/>
    </source>
</evidence>
<feature type="transmembrane region" description="Helical" evidence="9">
    <location>
        <begin position="398"/>
        <end position="421"/>
    </location>
</feature>
<dbReference type="EMBL" id="VFOR01000001">
    <property type="protein sequence ID" value="TQL62986.1"/>
    <property type="molecule type" value="Genomic_DNA"/>
</dbReference>
<feature type="transmembrane region" description="Helical" evidence="9">
    <location>
        <begin position="135"/>
        <end position="157"/>
    </location>
</feature>
<feature type="transmembrane region" description="Helical" evidence="9">
    <location>
        <begin position="450"/>
        <end position="469"/>
    </location>
</feature>
<organism evidence="10 11">
    <name type="scientific">Propioniferax innocua</name>
    <dbReference type="NCBI Taxonomy" id="1753"/>
    <lineage>
        <taxon>Bacteria</taxon>
        <taxon>Bacillati</taxon>
        <taxon>Actinomycetota</taxon>
        <taxon>Actinomycetes</taxon>
        <taxon>Propionibacteriales</taxon>
        <taxon>Propionibacteriaceae</taxon>
        <taxon>Propioniferax</taxon>
    </lineage>
</organism>
<dbReference type="GO" id="GO:0022857">
    <property type="term" value="F:transmembrane transporter activity"/>
    <property type="evidence" value="ECO:0007669"/>
    <property type="project" value="InterPro"/>
</dbReference>
<keyword evidence="3" id="KW-0813">Transport</keyword>
<dbReference type="Pfam" id="PF02028">
    <property type="entry name" value="BCCT"/>
    <property type="match status" value="1"/>
</dbReference>
<feature type="transmembrane region" description="Helical" evidence="9">
    <location>
        <begin position="368"/>
        <end position="386"/>
    </location>
</feature>
<evidence type="ECO:0000256" key="6">
    <source>
        <dbReference type="ARBA" id="ARBA00022989"/>
    </source>
</evidence>
<evidence type="ECO:0000256" key="2">
    <source>
        <dbReference type="ARBA" id="ARBA00005658"/>
    </source>
</evidence>
<name>A0A542ZRR4_9ACTN</name>
<feature type="transmembrane region" description="Helical" evidence="9">
    <location>
        <begin position="97"/>
        <end position="123"/>
    </location>
</feature>
<feature type="transmembrane region" description="Helical" evidence="9">
    <location>
        <begin position="523"/>
        <end position="544"/>
    </location>
</feature>
<dbReference type="InterPro" id="IPR000060">
    <property type="entry name" value="BCCT_transptr"/>
</dbReference>
<accession>A0A542ZRR4</accession>
<feature type="transmembrane region" description="Helical" evidence="9">
    <location>
        <begin position="187"/>
        <end position="209"/>
    </location>
</feature>
<feature type="compositionally biased region" description="Basic and acidic residues" evidence="8">
    <location>
        <begin position="7"/>
        <end position="20"/>
    </location>
</feature>
<comment type="similarity">
    <text evidence="2">Belongs to the BCCT transporter (TC 2.A.15) family.</text>
</comment>
<evidence type="ECO:0000313" key="11">
    <source>
        <dbReference type="Proteomes" id="UP000316196"/>
    </source>
</evidence>
<dbReference type="Proteomes" id="UP000316196">
    <property type="component" value="Unassembled WGS sequence"/>
</dbReference>
<gene>
    <name evidence="10" type="ORF">FB460_0782</name>
</gene>
<feature type="transmembrane region" description="Helical" evidence="9">
    <location>
        <begin position="278"/>
        <end position="298"/>
    </location>
</feature>
<dbReference type="GO" id="GO:0005886">
    <property type="term" value="C:plasma membrane"/>
    <property type="evidence" value="ECO:0007669"/>
    <property type="project" value="UniProtKB-SubCell"/>
</dbReference>
<feature type="transmembrane region" description="Helical" evidence="9">
    <location>
        <begin position="54"/>
        <end position="77"/>
    </location>
</feature>
<dbReference type="PANTHER" id="PTHR30047">
    <property type="entry name" value="HIGH-AFFINITY CHOLINE TRANSPORT PROTEIN-RELATED"/>
    <property type="match status" value="1"/>
</dbReference>
<evidence type="ECO:0000256" key="5">
    <source>
        <dbReference type="ARBA" id="ARBA00022692"/>
    </source>
</evidence>
<protein>
    <submittedName>
        <fullName evidence="10">Choline/glycine/proline betaine transport protein</fullName>
    </submittedName>
</protein>
<feature type="region of interest" description="Disordered" evidence="8">
    <location>
        <begin position="1"/>
        <end position="39"/>
    </location>
</feature>
<comment type="caution">
    <text evidence="10">The sequence shown here is derived from an EMBL/GenBank/DDBJ whole genome shotgun (WGS) entry which is preliminary data.</text>
</comment>
<dbReference type="NCBIfam" id="TIGR00842">
    <property type="entry name" value="bcct"/>
    <property type="match status" value="1"/>
</dbReference>
<evidence type="ECO:0000256" key="3">
    <source>
        <dbReference type="ARBA" id="ARBA00022448"/>
    </source>
</evidence>